<organism evidence="2 3">
    <name type="scientific">Diplodia seriata</name>
    <dbReference type="NCBI Taxonomy" id="420778"/>
    <lineage>
        <taxon>Eukaryota</taxon>
        <taxon>Fungi</taxon>
        <taxon>Dikarya</taxon>
        <taxon>Ascomycota</taxon>
        <taxon>Pezizomycotina</taxon>
        <taxon>Dothideomycetes</taxon>
        <taxon>Dothideomycetes incertae sedis</taxon>
        <taxon>Botryosphaeriales</taxon>
        <taxon>Botryosphaeriaceae</taxon>
        <taxon>Diplodia</taxon>
    </lineage>
</organism>
<feature type="chain" id="PRO_5002543239" evidence="1">
    <location>
        <begin position="20"/>
        <end position="237"/>
    </location>
</feature>
<keyword evidence="1" id="KW-0732">Signal</keyword>
<dbReference type="AlphaFoldDB" id="A0A0G2DX00"/>
<proteinExistence type="predicted"/>
<reference evidence="2 3" key="1">
    <citation type="submission" date="2015-03" db="EMBL/GenBank/DDBJ databases">
        <authorList>
            <person name="Morales-Cruz A."/>
            <person name="Amrine K.C."/>
            <person name="Cantu D."/>
        </authorList>
    </citation>
    <scope>NUCLEOTIDE SEQUENCE [LARGE SCALE GENOMIC DNA]</scope>
    <source>
        <strain evidence="2">DS831</strain>
    </source>
</reference>
<evidence type="ECO:0000256" key="1">
    <source>
        <dbReference type="SAM" id="SignalP"/>
    </source>
</evidence>
<dbReference type="Proteomes" id="UP000034182">
    <property type="component" value="Unassembled WGS sequence"/>
</dbReference>
<evidence type="ECO:0000313" key="2">
    <source>
        <dbReference type="EMBL" id="KKY14681.1"/>
    </source>
</evidence>
<reference evidence="2 3" key="2">
    <citation type="submission" date="2015-05" db="EMBL/GenBank/DDBJ databases">
        <title>Distinctive expansion of gene families associated with plant cell wall degradation and secondary metabolism in the genomes of grapevine trunk pathogens.</title>
        <authorList>
            <person name="Lawrence D.P."/>
            <person name="Travadon R."/>
            <person name="Rolshausen P.E."/>
            <person name="Baumgartner K."/>
        </authorList>
    </citation>
    <scope>NUCLEOTIDE SEQUENCE [LARGE SCALE GENOMIC DNA]</scope>
    <source>
        <strain evidence="2">DS831</strain>
    </source>
</reference>
<feature type="signal peptide" evidence="1">
    <location>
        <begin position="1"/>
        <end position="19"/>
    </location>
</feature>
<sequence>MQLLKLFLALAALVSATLAAKHGDYVLPDQPLSNPQYEPEFTTSIVFVDVIPAVTTSTVFATYEVTVTSCPSSVTDCPTLSASVFTSFVPISTTVLASLYPIGSDSFTPRYNSTPVGHRHEFVHNVLHLTSFAHIADRKYSPLDNFWRRLLVLFTGLAFQLPFVLLAFDRHLHSLEHHYPGRTNHVRDYHVHFDAVGCLSLGRHLSFVYLGIFWRHTSTDPGVFRHNFSTSRVGILP</sequence>
<comment type="caution">
    <text evidence="2">The sequence shown here is derived from an EMBL/GenBank/DDBJ whole genome shotgun (WGS) entry which is preliminary data.</text>
</comment>
<accession>A0A0G2DX00</accession>
<dbReference type="EMBL" id="LAQI01000218">
    <property type="protein sequence ID" value="KKY14681.1"/>
    <property type="molecule type" value="Genomic_DNA"/>
</dbReference>
<gene>
    <name evidence="2" type="ORF">UCDDS831_g08080</name>
</gene>
<protein>
    <submittedName>
        <fullName evidence="2">Putative extracellular serine-threonine rich protein</fullName>
    </submittedName>
</protein>
<evidence type="ECO:0000313" key="3">
    <source>
        <dbReference type="Proteomes" id="UP000034182"/>
    </source>
</evidence>
<name>A0A0G2DX00_9PEZI</name>